<dbReference type="InterPro" id="IPR038461">
    <property type="entry name" value="Schlafen_AlbA_2_dom_sf"/>
</dbReference>
<dbReference type="InterPro" id="IPR007421">
    <property type="entry name" value="Schlafen_AlbA_2_dom"/>
</dbReference>
<evidence type="ECO:0000313" key="2">
    <source>
        <dbReference type="EMBL" id="MBS6940698.1"/>
    </source>
</evidence>
<dbReference type="InterPro" id="IPR038475">
    <property type="entry name" value="RecG_C_sf"/>
</dbReference>
<dbReference type="Proteomes" id="UP000727506">
    <property type="component" value="Unassembled WGS sequence"/>
</dbReference>
<comment type="caution">
    <text evidence="2">The sequence shown here is derived from an EMBL/GenBank/DDBJ whole genome shotgun (WGS) entry which is preliminary data.</text>
</comment>
<dbReference type="Gene3D" id="3.30.950.30">
    <property type="entry name" value="Schlafen, AAA domain"/>
    <property type="match status" value="1"/>
</dbReference>
<organism evidence="2 3">
    <name type="scientific">Slackia piriformis</name>
    <dbReference type="NCBI Taxonomy" id="626934"/>
    <lineage>
        <taxon>Bacteria</taxon>
        <taxon>Bacillati</taxon>
        <taxon>Actinomycetota</taxon>
        <taxon>Coriobacteriia</taxon>
        <taxon>Eggerthellales</taxon>
        <taxon>Eggerthellaceae</taxon>
        <taxon>Slackia</taxon>
    </lineage>
</organism>
<dbReference type="Gene3D" id="1.10.10.10">
    <property type="entry name" value="Winged helix-like DNA-binding domain superfamily/Winged helix DNA-binding domain"/>
    <property type="match status" value="1"/>
</dbReference>
<dbReference type="Gene3D" id="3.30.565.60">
    <property type="match status" value="1"/>
</dbReference>
<feature type="domain" description="Schlafen AlbA-2" evidence="1">
    <location>
        <begin position="4"/>
        <end position="110"/>
    </location>
</feature>
<protein>
    <submittedName>
        <fullName evidence="2">DNA binding domain-containing protein</fullName>
    </submittedName>
</protein>
<evidence type="ECO:0000259" key="1">
    <source>
        <dbReference type="Pfam" id="PF04326"/>
    </source>
</evidence>
<dbReference type="PANTHER" id="PTHR30595:SF6">
    <property type="entry name" value="SCHLAFEN ALBA-2 DOMAIN-CONTAINING PROTEIN"/>
    <property type="match status" value="1"/>
</dbReference>
<dbReference type="PANTHER" id="PTHR30595">
    <property type="entry name" value="GLPR-RELATED TRANSCRIPTIONAL REPRESSOR"/>
    <property type="match status" value="1"/>
</dbReference>
<reference evidence="2" key="1">
    <citation type="submission" date="2021-02" db="EMBL/GenBank/DDBJ databases">
        <title>Infant gut strain persistence is associated with maternal origin, phylogeny, and functional potential including surface adhesion and iron acquisition.</title>
        <authorList>
            <person name="Lou Y.C."/>
        </authorList>
    </citation>
    <scope>NUCLEOTIDE SEQUENCE</scope>
    <source>
        <strain evidence="2">L2_039_000G1_dasL2_039_000G1_concoct_11</strain>
    </source>
</reference>
<dbReference type="AlphaFoldDB" id="A0A943YY62"/>
<name>A0A943YY62_9ACTN</name>
<gene>
    <name evidence="2" type="ORF">KH142_04310</name>
</gene>
<sequence length="416" mass="46456">MRETFDLEYKQRFTKTCLKTVSAYANYGSGRVIFGIDDDGNAVGLDENPEKVCLQIENAINDSLSPVPRFELSIDENRRLVTLAVYEGESKPYLCSGKAYRRADSSTVEVDRSELARLILAGSHMTFDALESARQEFTFDYLESELVRKMGITKLDENALISLELKSPQGAYNNAAALLADTNQFLGIDIARFGENTNIILSRRMFEKQSVLAQLRGAMEAFDDYYTYEEIVGFERVQRESIPREAFRETIANALVHRCWDVNANINIRMFADRIEVTSPGGLPDGTTEEAYLAGGVSVVRNPIVANVFFRLGHIERFGTGIPRIREAYGSLDVSPRFIIRNSTVTVVLPTEVAAGFSVDERKVLEALPKNVMRSRAEIELSAGMSKGRVLRVLSDLAEKGVVRKVGAGRSVRYSR</sequence>
<dbReference type="EMBL" id="JAGZSV010000057">
    <property type="protein sequence ID" value="MBS6940698.1"/>
    <property type="molecule type" value="Genomic_DNA"/>
</dbReference>
<dbReference type="Pfam" id="PF13749">
    <property type="entry name" value="HATPase_c_4"/>
    <property type="match status" value="1"/>
</dbReference>
<accession>A0A943YY62</accession>
<dbReference type="InterPro" id="IPR036388">
    <property type="entry name" value="WH-like_DNA-bd_sf"/>
</dbReference>
<proteinExistence type="predicted"/>
<evidence type="ECO:0000313" key="3">
    <source>
        <dbReference type="Proteomes" id="UP000727506"/>
    </source>
</evidence>
<dbReference type="Pfam" id="PF04326">
    <property type="entry name" value="SLFN_AlbA_2"/>
    <property type="match status" value="1"/>
</dbReference>